<dbReference type="InterPro" id="IPR036390">
    <property type="entry name" value="WH_DNA-bd_sf"/>
</dbReference>
<dbReference type="SUPFAM" id="SSF46785">
    <property type="entry name" value="Winged helix' DNA-binding domain"/>
    <property type="match status" value="1"/>
</dbReference>
<name>A0AAN1WIS8_9GAMM</name>
<dbReference type="InterPro" id="IPR036388">
    <property type="entry name" value="WH-like_DNA-bd_sf"/>
</dbReference>
<gene>
    <name evidence="1" type="ORF">MARGE09_P2523</name>
</gene>
<keyword evidence="2" id="KW-1185">Reference proteome</keyword>
<dbReference type="Pfam" id="PF13412">
    <property type="entry name" value="HTH_24"/>
    <property type="match status" value="1"/>
</dbReference>
<evidence type="ECO:0008006" key="3">
    <source>
        <dbReference type="Google" id="ProtNLM"/>
    </source>
</evidence>
<dbReference type="EMBL" id="AP023086">
    <property type="protein sequence ID" value="BCD98322.1"/>
    <property type="molecule type" value="Genomic_DNA"/>
</dbReference>
<dbReference type="Gene3D" id="1.10.10.10">
    <property type="entry name" value="Winged helix-like DNA-binding domain superfamily/Winged helix DNA-binding domain"/>
    <property type="match status" value="1"/>
</dbReference>
<dbReference type="Proteomes" id="UP001320119">
    <property type="component" value="Chromosome"/>
</dbReference>
<organism evidence="1 2">
    <name type="scientific">Marinagarivorans cellulosilyticus</name>
    <dbReference type="NCBI Taxonomy" id="2721545"/>
    <lineage>
        <taxon>Bacteria</taxon>
        <taxon>Pseudomonadati</taxon>
        <taxon>Pseudomonadota</taxon>
        <taxon>Gammaproteobacteria</taxon>
        <taxon>Cellvibrionales</taxon>
        <taxon>Cellvibrionaceae</taxon>
        <taxon>Marinagarivorans</taxon>
    </lineage>
</organism>
<dbReference type="NCBIfam" id="TIGR04176">
    <property type="entry name" value="MarR_EPS"/>
    <property type="match status" value="1"/>
</dbReference>
<dbReference type="InterPro" id="IPR011991">
    <property type="entry name" value="ArsR-like_HTH"/>
</dbReference>
<dbReference type="CDD" id="cd00090">
    <property type="entry name" value="HTH_ARSR"/>
    <property type="match status" value="1"/>
</dbReference>
<sequence>MKESAIPDEVRLALMRKLAQNPNLSQRELAAELGISLGKVNYCLKALVKVGWVKAGNFARSSNKVRYAYLLTPKGITEKTMLARQFLEYKQKQHALIKVEIEQLRLEVGTNN</sequence>
<dbReference type="AlphaFoldDB" id="A0AAN1WIS8"/>
<evidence type="ECO:0000313" key="1">
    <source>
        <dbReference type="EMBL" id="BCD98322.1"/>
    </source>
</evidence>
<accession>A0AAN1WIS8</accession>
<dbReference type="GO" id="GO:0006355">
    <property type="term" value="P:regulation of DNA-templated transcription"/>
    <property type="evidence" value="ECO:0007669"/>
    <property type="project" value="UniProtKB-ARBA"/>
</dbReference>
<dbReference type="InterPro" id="IPR026433">
    <property type="entry name" value="MarR_EPS"/>
</dbReference>
<dbReference type="KEGG" id="marq:MARGE09_P2523"/>
<proteinExistence type="predicted"/>
<evidence type="ECO:0000313" key="2">
    <source>
        <dbReference type="Proteomes" id="UP001320119"/>
    </source>
</evidence>
<reference evidence="1 2" key="1">
    <citation type="journal article" date="2022" name="IScience">
        <title>An ultrasensitive nanofiber-based assay for enzymatic hydrolysis and deep-sea microbial degradation of cellulose.</title>
        <authorList>
            <person name="Tsudome M."/>
            <person name="Tachioka M."/>
            <person name="Miyazaki M."/>
            <person name="Uchimura K."/>
            <person name="Tsuda M."/>
            <person name="Takaki Y."/>
            <person name="Deguchi S."/>
        </authorList>
    </citation>
    <scope>NUCLEOTIDE SEQUENCE [LARGE SCALE GENOMIC DNA]</scope>
    <source>
        <strain evidence="1 2">GE09</strain>
    </source>
</reference>
<dbReference type="RefSeq" id="WP_236982579.1">
    <property type="nucleotide sequence ID" value="NZ_AP023086.1"/>
</dbReference>
<protein>
    <recommendedName>
        <fullName evidence="3">MarR family EPS-associated transcriptional regulator</fullName>
    </recommendedName>
</protein>